<evidence type="ECO:0000259" key="6">
    <source>
        <dbReference type="SMART" id="SM01102"/>
    </source>
</evidence>
<name>A0A438G960_VITVI</name>
<evidence type="ECO:0000256" key="1">
    <source>
        <dbReference type="ARBA" id="ARBA00004123"/>
    </source>
</evidence>
<dbReference type="InterPro" id="IPR016024">
    <property type="entry name" value="ARM-type_fold"/>
</dbReference>
<keyword evidence="4" id="KW-0653">Protein transport</keyword>
<dbReference type="InterPro" id="IPR011989">
    <property type="entry name" value="ARM-like"/>
</dbReference>
<dbReference type="Pfam" id="PF08767">
    <property type="entry name" value="CRM1_C"/>
    <property type="match status" value="1"/>
</dbReference>
<reference evidence="7 8" key="1">
    <citation type="journal article" date="2018" name="PLoS Genet.">
        <title>Population sequencing reveals clonal diversity and ancestral inbreeding in the grapevine cultivar Chardonnay.</title>
        <authorList>
            <person name="Roach M.J."/>
            <person name="Johnson D.L."/>
            <person name="Bohlmann J."/>
            <person name="van Vuuren H.J."/>
            <person name="Jones S.J."/>
            <person name="Pretorius I.S."/>
            <person name="Schmidt S.A."/>
            <person name="Borneman A.R."/>
        </authorList>
    </citation>
    <scope>NUCLEOTIDE SEQUENCE [LARGE SCALE GENOMIC DNA]</scope>
    <source>
        <strain evidence="8">cv. Chardonnay</strain>
        <tissue evidence="7">Leaf</tissue>
    </source>
</reference>
<comment type="subcellular location">
    <subcellularLocation>
        <location evidence="1">Nucleus</location>
    </subcellularLocation>
</comment>
<evidence type="ECO:0000256" key="2">
    <source>
        <dbReference type="ARBA" id="ARBA00009466"/>
    </source>
</evidence>
<dbReference type="AlphaFoldDB" id="A0A438G960"/>
<dbReference type="InterPro" id="IPR014877">
    <property type="entry name" value="XPO1_C_dom"/>
</dbReference>
<evidence type="ECO:0000313" key="8">
    <source>
        <dbReference type="Proteomes" id="UP000288805"/>
    </source>
</evidence>
<keyword evidence="3" id="KW-0813">Transport</keyword>
<organism evidence="7 8">
    <name type="scientific">Vitis vinifera</name>
    <name type="common">Grape</name>
    <dbReference type="NCBI Taxonomy" id="29760"/>
    <lineage>
        <taxon>Eukaryota</taxon>
        <taxon>Viridiplantae</taxon>
        <taxon>Streptophyta</taxon>
        <taxon>Embryophyta</taxon>
        <taxon>Tracheophyta</taxon>
        <taxon>Spermatophyta</taxon>
        <taxon>Magnoliopsida</taxon>
        <taxon>eudicotyledons</taxon>
        <taxon>Gunneridae</taxon>
        <taxon>Pentapetalae</taxon>
        <taxon>rosids</taxon>
        <taxon>Vitales</taxon>
        <taxon>Vitaceae</taxon>
        <taxon>Viteae</taxon>
        <taxon>Vitis</taxon>
    </lineage>
</organism>
<dbReference type="EMBL" id="QGNW01000521">
    <property type="protein sequence ID" value="RVW68742.1"/>
    <property type="molecule type" value="Genomic_DNA"/>
</dbReference>
<dbReference type="SMART" id="SM01102">
    <property type="entry name" value="CRM1_C"/>
    <property type="match status" value="1"/>
</dbReference>
<dbReference type="GO" id="GO:0015031">
    <property type="term" value="P:protein transport"/>
    <property type="evidence" value="ECO:0007669"/>
    <property type="project" value="UniProtKB-KW"/>
</dbReference>
<comment type="caution">
    <text evidence="7">The sequence shown here is derived from an EMBL/GenBank/DDBJ whole genome shotgun (WGS) entry which is preliminary data.</text>
</comment>
<evidence type="ECO:0000256" key="3">
    <source>
        <dbReference type="ARBA" id="ARBA00022448"/>
    </source>
</evidence>
<dbReference type="GO" id="GO:0005634">
    <property type="term" value="C:nucleus"/>
    <property type="evidence" value="ECO:0007669"/>
    <property type="project" value="UniProtKB-SubCell"/>
</dbReference>
<keyword evidence="5" id="KW-0539">Nucleus</keyword>
<comment type="similarity">
    <text evidence="2">Belongs to the exportin family.</text>
</comment>
<dbReference type="Proteomes" id="UP000288805">
    <property type="component" value="Unassembled WGS sequence"/>
</dbReference>
<accession>A0A438G960</accession>
<dbReference type="SUPFAM" id="SSF48371">
    <property type="entry name" value="ARM repeat"/>
    <property type="match status" value="1"/>
</dbReference>
<proteinExistence type="inferred from homology"/>
<dbReference type="GO" id="GO:0005049">
    <property type="term" value="F:nuclear export signal receptor activity"/>
    <property type="evidence" value="ECO:0007669"/>
    <property type="project" value="InterPro"/>
</dbReference>
<sequence length="527" mass="57749">MENLLIQTPKIPRFIGNLLRVFLPLAAIDIDVAATSASLAKIVFILKLLTMIPLMYSSSVDVLLRKDAEVSGCRAPLQRAPTVYCITGIFLHILHRFLPYSRSSKRKRKTDVATGEVIPTCESFDADFCSTIGQESKEEEVAFGCNKLQHPVLHLDLCMSPPQHVETNLKATIAGISVVFAFHDENRGIHVIRTMLNILQTNASVVTSLGTYFLSQITLIFLDMLNVCRMYSELISNSIAEGRPFASKTSVTNWKATVSPMMDPVLGDYTRNVPDARESEVLSALCDIMLVLLKFSRLVQSLGHSPEDSIAEQGLKFYSSYCLGLILPSFPEMVPIALYDTLFSVVSAYSNGDGCSDDEQPQGSSRATIVAPTVEEHFISQFALEVVEEVGECLKAREPMSIQSLVPNETSNVHDGTKISDGIGTSSGQVERMPELVTLSTDLHSDWQCLGSLEILANLYSSPFEPRNSDISSGMDDESNNCEMVNSGLEIPNAGDGHTLHASALVFLLLRSTNCQKDLSPNPSNRS</sequence>
<evidence type="ECO:0000313" key="7">
    <source>
        <dbReference type="EMBL" id="RVW68742.1"/>
    </source>
</evidence>
<protein>
    <submittedName>
        <fullName evidence="7">Protein EXPORTIN 1B</fullName>
    </submittedName>
</protein>
<dbReference type="Gene3D" id="1.25.10.10">
    <property type="entry name" value="Leucine-rich Repeat Variant"/>
    <property type="match status" value="1"/>
</dbReference>
<evidence type="ECO:0000256" key="5">
    <source>
        <dbReference type="ARBA" id="ARBA00023242"/>
    </source>
</evidence>
<feature type="domain" description="Exportin-1 C-terminal" evidence="6">
    <location>
        <begin position="216"/>
        <end position="392"/>
    </location>
</feature>
<evidence type="ECO:0000256" key="4">
    <source>
        <dbReference type="ARBA" id="ARBA00022927"/>
    </source>
</evidence>
<gene>
    <name evidence="7" type="primary">XPO1B_1</name>
    <name evidence="7" type="ORF">CK203_062991</name>
</gene>